<dbReference type="EMBL" id="BOOF01000052">
    <property type="protein sequence ID" value="GIH66316.1"/>
    <property type="molecule type" value="Genomic_DNA"/>
</dbReference>
<reference evidence="1 2" key="1">
    <citation type="submission" date="2021-01" db="EMBL/GenBank/DDBJ databases">
        <title>Whole genome shotgun sequence of Microbispora siamensis NBRC 104113.</title>
        <authorList>
            <person name="Komaki H."/>
            <person name="Tamura T."/>
        </authorList>
    </citation>
    <scope>NUCLEOTIDE SEQUENCE [LARGE SCALE GENOMIC DNA]</scope>
    <source>
        <strain evidence="1 2">NBRC 104113</strain>
    </source>
</reference>
<dbReference type="Proteomes" id="UP000660454">
    <property type="component" value="Unassembled WGS sequence"/>
</dbReference>
<gene>
    <name evidence="1" type="ORF">Msi02_71330</name>
</gene>
<protein>
    <submittedName>
        <fullName evidence="1">Uncharacterized protein</fullName>
    </submittedName>
</protein>
<sequence>MLQLLRQMYPAWRIVPVRNGCMATRVRPLSDEERAAGLGASFFRGDAHELAQVLHAQMDIAHQRGSR</sequence>
<evidence type="ECO:0000313" key="1">
    <source>
        <dbReference type="EMBL" id="GIH66316.1"/>
    </source>
</evidence>
<comment type="caution">
    <text evidence="1">The sequence shown here is derived from an EMBL/GenBank/DDBJ whole genome shotgun (WGS) entry which is preliminary data.</text>
</comment>
<accession>A0ABQ4GY27</accession>
<keyword evidence="2" id="KW-1185">Reference proteome</keyword>
<organism evidence="1 2">
    <name type="scientific">Microbispora siamensis</name>
    <dbReference type="NCBI Taxonomy" id="564413"/>
    <lineage>
        <taxon>Bacteria</taxon>
        <taxon>Bacillati</taxon>
        <taxon>Actinomycetota</taxon>
        <taxon>Actinomycetes</taxon>
        <taxon>Streptosporangiales</taxon>
        <taxon>Streptosporangiaceae</taxon>
        <taxon>Microbispora</taxon>
    </lineage>
</organism>
<proteinExistence type="predicted"/>
<evidence type="ECO:0000313" key="2">
    <source>
        <dbReference type="Proteomes" id="UP000660454"/>
    </source>
</evidence>
<name>A0ABQ4GY27_9ACTN</name>